<dbReference type="GO" id="GO:0003700">
    <property type="term" value="F:DNA-binding transcription factor activity"/>
    <property type="evidence" value="ECO:0007669"/>
    <property type="project" value="InterPro"/>
</dbReference>
<evidence type="ECO:0000256" key="2">
    <source>
        <dbReference type="ARBA" id="ARBA00023015"/>
    </source>
</evidence>
<dbReference type="PANTHER" id="PTHR31072">
    <property type="entry name" value="TRANSCRIPTION FACTOR TCP4-RELATED"/>
    <property type="match status" value="1"/>
</dbReference>
<dbReference type="Pfam" id="PF03634">
    <property type="entry name" value="TCP"/>
    <property type="match status" value="1"/>
</dbReference>
<evidence type="ECO:0000256" key="3">
    <source>
        <dbReference type="ARBA" id="ARBA00023125"/>
    </source>
</evidence>
<dbReference type="GO" id="GO:0005634">
    <property type="term" value="C:nucleus"/>
    <property type="evidence" value="ECO:0007669"/>
    <property type="project" value="UniProtKB-SubCell"/>
</dbReference>
<feature type="region of interest" description="Disordered" evidence="6">
    <location>
        <begin position="1"/>
        <end position="28"/>
    </location>
</feature>
<feature type="domain" description="TCP" evidence="7">
    <location>
        <begin position="45"/>
        <end position="103"/>
    </location>
</feature>
<dbReference type="EMBL" id="JAUJYO010000005">
    <property type="protein sequence ID" value="KAK1315547.1"/>
    <property type="molecule type" value="Genomic_DNA"/>
</dbReference>
<evidence type="ECO:0000256" key="5">
    <source>
        <dbReference type="ARBA" id="ARBA00023242"/>
    </source>
</evidence>
<evidence type="ECO:0000259" key="7">
    <source>
        <dbReference type="PROSITE" id="PS51369"/>
    </source>
</evidence>
<dbReference type="PANTHER" id="PTHR31072:SF147">
    <property type="entry name" value="TRANSCRIPTION FACTOR TCP13"/>
    <property type="match status" value="1"/>
</dbReference>
<keyword evidence="9" id="KW-1185">Reference proteome</keyword>
<gene>
    <name evidence="8" type="primary">TCP5</name>
    <name evidence="8" type="ORF">QJS10_CPA05g01739</name>
</gene>
<organism evidence="8 9">
    <name type="scientific">Acorus calamus</name>
    <name type="common">Sweet flag</name>
    <dbReference type="NCBI Taxonomy" id="4465"/>
    <lineage>
        <taxon>Eukaryota</taxon>
        <taxon>Viridiplantae</taxon>
        <taxon>Streptophyta</taxon>
        <taxon>Embryophyta</taxon>
        <taxon>Tracheophyta</taxon>
        <taxon>Spermatophyta</taxon>
        <taxon>Magnoliopsida</taxon>
        <taxon>Liliopsida</taxon>
        <taxon>Acoraceae</taxon>
        <taxon>Acorus</taxon>
    </lineage>
</organism>
<keyword evidence="4" id="KW-0804">Transcription</keyword>
<evidence type="ECO:0000313" key="8">
    <source>
        <dbReference type="EMBL" id="KAK1315547.1"/>
    </source>
</evidence>
<accession>A0AAV9ETP8</accession>
<name>A0AAV9ETP8_ACOCL</name>
<protein>
    <submittedName>
        <fullName evidence="8">Transcription factor TCP5</fullName>
    </submittedName>
</protein>
<evidence type="ECO:0000313" key="9">
    <source>
        <dbReference type="Proteomes" id="UP001180020"/>
    </source>
</evidence>
<dbReference type="GO" id="GO:0043565">
    <property type="term" value="F:sequence-specific DNA binding"/>
    <property type="evidence" value="ECO:0007669"/>
    <property type="project" value="TreeGrafter"/>
</dbReference>
<evidence type="ECO:0000256" key="4">
    <source>
        <dbReference type="ARBA" id="ARBA00023163"/>
    </source>
</evidence>
<keyword evidence="3" id="KW-0238">DNA-binding</keyword>
<evidence type="ECO:0000256" key="6">
    <source>
        <dbReference type="SAM" id="MobiDB-lite"/>
    </source>
</evidence>
<dbReference type="Proteomes" id="UP001180020">
    <property type="component" value="Unassembled WGS sequence"/>
</dbReference>
<reference evidence="8" key="2">
    <citation type="submission" date="2023-06" db="EMBL/GenBank/DDBJ databases">
        <authorList>
            <person name="Ma L."/>
            <person name="Liu K.-W."/>
            <person name="Li Z."/>
            <person name="Hsiao Y.-Y."/>
            <person name="Qi Y."/>
            <person name="Fu T."/>
            <person name="Tang G."/>
            <person name="Zhang D."/>
            <person name="Sun W.-H."/>
            <person name="Liu D.-K."/>
            <person name="Li Y."/>
            <person name="Chen G.-Z."/>
            <person name="Liu X.-D."/>
            <person name="Liao X.-Y."/>
            <person name="Jiang Y.-T."/>
            <person name="Yu X."/>
            <person name="Hao Y."/>
            <person name="Huang J."/>
            <person name="Zhao X.-W."/>
            <person name="Ke S."/>
            <person name="Chen Y.-Y."/>
            <person name="Wu W.-L."/>
            <person name="Hsu J.-L."/>
            <person name="Lin Y.-F."/>
            <person name="Huang M.-D."/>
            <person name="Li C.-Y."/>
            <person name="Huang L."/>
            <person name="Wang Z.-W."/>
            <person name="Zhao X."/>
            <person name="Zhong W.-Y."/>
            <person name="Peng D.-H."/>
            <person name="Ahmad S."/>
            <person name="Lan S."/>
            <person name="Zhang J.-S."/>
            <person name="Tsai W.-C."/>
            <person name="Van De Peer Y."/>
            <person name="Liu Z.-J."/>
        </authorList>
    </citation>
    <scope>NUCLEOTIDE SEQUENCE</scope>
    <source>
        <strain evidence="8">CP</strain>
        <tissue evidence="8">Leaves</tissue>
    </source>
</reference>
<keyword evidence="5" id="KW-0539">Nucleus</keyword>
<dbReference type="InterPro" id="IPR017887">
    <property type="entry name" value="TF_TCP_subgr"/>
</dbReference>
<dbReference type="InterPro" id="IPR005333">
    <property type="entry name" value="Transcription_factor_TCP"/>
</dbReference>
<sequence>MIRSHRESDPPPTKQEGETNNGKSPRLWPILKNPRIVCVSRSSKGKDRHSKVTTVRGLRDRRVRLSVQTAIQLYDLQERLGLSQPSKVVDWLLECTKDEIEKLPPLQMPAGEFSRYHHSETAMNETTTSQAQEGLVGHNQLHKTSDFIYCVSDVASSKVTTRRTECANAHSSPPNSIPSNSVGTMFAPYYHWDPSNAHLGGYLTQAAEAPPATGPQLVLCPSGVMPSFDYDPRQMNLFQIAGSSAPQELFASPLASSTHHAPLQTMRALQMNMDSYRQHHGQDDDRTI</sequence>
<evidence type="ECO:0000256" key="1">
    <source>
        <dbReference type="ARBA" id="ARBA00004123"/>
    </source>
</evidence>
<dbReference type="PROSITE" id="PS51369">
    <property type="entry name" value="TCP"/>
    <property type="match status" value="1"/>
</dbReference>
<proteinExistence type="predicted"/>
<keyword evidence="2" id="KW-0805">Transcription regulation</keyword>
<reference evidence="8" key="1">
    <citation type="journal article" date="2023" name="Nat. Commun.">
        <title>Diploid and tetraploid genomes of Acorus and the evolution of monocots.</title>
        <authorList>
            <person name="Ma L."/>
            <person name="Liu K.W."/>
            <person name="Li Z."/>
            <person name="Hsiao Y.Y."/>
            <person name="Qi Y."/>
            <person name="Fu T."/>
            <person name="Tang G.D."/>
            <person name="Zhang D."/>
            <person name="Sun W.H."/>
            <person name="Liu D.K."/>
            <person name="Li Y."/>
            <person name="Chen G.Z."/>
            <person name="Liu X.D."/>
            <person name="Liao X.Y."/>
            <person name="Jiang Y.T."/>
            <person name="Yu X."/>
            <person name="Hao Y."/>
            <person name="Huang J."/>
            <person name="Zhao X.W."/>
            <person name="Ke S."/>
            <person name="Chen Y.Y."/>
            <person name="Wu W.L."/>
            <person name="Hsu J.L."/>
            <person name="Lin Y.F."/>
            <person name="Huang M.D."/>
            <person name="Li C.Y."/>
            <person name="Huang L."/>
            <person name="Wang Z.W."/>
            <person name="Zhao X."/>
            <person name="Zhong W.Y."/>
            <person name="Peng D.H."/>
            <person name="Ahmad S."/>
            <person name="Lan S."/>
            <person name="Zhang J.S."/>
            <person name="Tsai W.C."/>
            <person name="Van de Peer Y."/>
            <person name="Liu Z.J."/>
        </authorList>
    </citation>
    <scope>NUCLEOTIDE SEQUENCE</scope>
    <source>
        <strain evidence="8">CP</strain>
    </source>
</reference>
<comment type="subcellular location">
    <subcellularLocation>
        <location evidence="1">Nucleus</location>
    </subcellularLocation>
</comment>
<comment type="caution">
    <text evidence="8">The sequence shown here is derived from an EMBL/GenBank/DDBJ whole genome shotgun (WGS) entry which is preliminary data.</text>
</comment>
<dbReference type="AlphaFoldDB" id="A0AAV9ETP8"/>